<evidence type="ECO:0000313" key="5">
    <source>
        <dbReference type="Proteomes" id="UP000515349"/>
    </source>
</evidence>
<sequence length="185" mass="20782">MKKLLYLALFLICIACKAQTVAFNTSLDDIPDGAYVKDLNNELDPFIGEYKVTYEGRETTLFISKVSQKPIAYGNKNYFQDVLIVKFIVKNFSGTVLQDTQNIATTTNEIESITFIPQIQSLGFSYSGNNCSIGNGLIYMKKISPTQISWTYNPQTTAIDDVSCPPNVDKKIYLPDTKDLIFTKQ</sequence>
<accession>A0A7D7QFB2</accession>
<protein>
    <recommendedName>
        <fullName evidence="2">DUF6705 domain-containing protein</fullName>
    </recommendedName>
</protein>
<dbReference type="EMBL" id="JACEUX010000003">
    <property type="protein sequence ID" value="MBA5247508.1"/>
    <property type="molecule type" value="Genomic_DNA"/>
</dbReference>
<name>A0A7D7QFB2_9FLAO</name>
<proteinExistence type="predicted"/>
<gene>
    <name evidence="4" type="ORF">H1R16_04450</name>
    <name evidence="3" type="ORF">H2507_10040</name>
</gene>
<dbReference type="Proteomes" id="UP000515349">
    <property type="component" value="Chromosome"/>
</dbReference>
<dbReference type="AlphaFoldDB" id="A0A7D7QFB2"/>
<reference evidence="6" key="3">
    <citation type="submission" date="2020-07" db="EMBL/GenBank/DDBJ databases">
        <title>Flavobacterium sp. xlx-214.</title>
        <authorList>
            <person name="Yang C."/>
        </authorList>
    </citation>
    <scope>NUCLEOTIDE SEQUENCE [LARGE SCALE GENOMIC DNA]</scope>
    <source>
        <strain evidence="6">CX-624</strain>
    </source>
</reference>
<feature type="domain" description="DUF6705" evidence="2">
    <location>
        <begin position="1"/>
        <end position="185"/>
    </location>
</feature>
<evidence type="ECO:0000313" key="3">
    <source>
        <dbReference type="EMBL" id="MBA5247508.1"/>
    </source>
</evidence>
<keyword evidence="6" id="KW-1185">Reference proteome</keyword>
<feature type="chain" id="PRO_5044656294" description="DUF6705 domain-containing protein" evidence="1">
    <location>
        <begin position="19"/>
        <end position="185"/>
    </location>
</feature>
<dbReference type="Proteomes" id="UP000539710">
    <property type="component" value="Unassembled WGS sequence"/>
</dbReference>
<dbReference type="KEGG" id="cbau:H1R16_04450"/>
<dbReference type="EMBL" id="CP059472">
    <property type="protein sequence ID" value="QMS99261.1"/>
    <property type="molecule type" value="Genomic_DNA"/>
</dbReference>
<reference evidence="5" key="2">
    <citation type="submission" date="2020-07" db="EMBL/GenBank/DDBJ databases">
        <title>Chryseobacterium sp.cx-624.</title>
        <authorList>
            <person name="Yang C."/>
        </authorList>
    </citation>
    <scope>NUCLEOTIDE SEQUENCE [LARGE SCALE GENOMIC DNA]</scope>
    <source>
        <strain evidence="5">cx-624</strain>
    </source>
</reference>
<reference evidence="3" key="4">
    <citation type="submission" date="2020-07" db="EMBL/GenBank/DDBJ databases">
        <authorList>
            <person name="Yang C."/>
        </authorList>
    </citation>
    <scope>NUCLEOTIDE SEQUENCE</scope>
    <source>
        <strain evidence="3">Cx-624</strain>
    </source>
</reference>
<evidence type="ECO:0000313" key="6">
    <source>
        <dbReference type="Proteomes" id="UP000539710"/>
    </source>
</evidence>
<evidence type="ECO:0000259" key="2">
    <source>
        <dbReference type="Pfam" id="PF20448"/>
    </source>
</evidence>
<dbReference type="RefSeq" id="WP_181887604.1">
    <property type="nucleotide sequence ID" value="NZ_CP059472.1"/>
</dbReference>
<evidence type="ECO:0000256" key="1">
    <source>
        <dbReference type="SAM" id="SignalP"/>
    </source>
</evidence>
<dbReference type="InterPro" id="IPR046551">
    <property type="entry name" value="DUF6705"/>
</dbReference>
<dbReference type="Pfam" id="PF20448">
    <property type="entry name" value="DUF6705"/>
    <property type="match status" value="1"/>
</dbReference>
<organism evidence="4 5">
    <name type="scientific">Marnyiella aurantia</name>
    <dbReference type="NCBI Taxonomy" id="2758037"/>
    <lineage>
        <taxon>Bacteria</taxon>
        <taxon>Pseudomonadati</taxon>
        <taxon>Bacteroidota</taxon>
        <taxon>Flavobacteriia</taxon>
        <taxon>Flavobacteriales</taxon>
        <taxon>Weeksellaceae</taxon>
        <taxon>Marnyiella</taxon>
    </lineage>
</organism>
<evidence type="ECO:0000313" key="4">
    <source>
        <dbReference type="EMBL" id="QMS99261.1"/>
    </source>
</evidence>
<feature type="signal peptide" evidence="1">
    <location>
        <begin position="1"/>
        <end position="18"/>
    </location>
</feature>
<reference evidence="4" key="1">
    <citation type="submission" date="2020-07" db="EMBL/GenBank/DDBJ databases">
        <title>Chryseobacterium sp. CX-624.</title>
        <authorList>
            <person name="Yang C."/>
        </authorList>
    </citation>
    <scope>NUCLEOTIDE SEQUENCE</scope>
    <source>
        <strain evidence="4">CX-624</strain>
    </source>
</reference>
<keyword evidence="1" id="KW-0732">Signal</keyword>